<accession>A0A7Z2GC04</accession>
<dbReference type="EMBL" id="CP046911">
    <property type="protein sequence ID" value="QGZ58998.1"/>
    <property type="molecule type" value="Genomic_DNA"/>
</dbReference>
<evidence type="ECO:0000313" key="3">
    <source>
        <dbReference type="Proteomes" id="UP000434209"/>
    </source>
</evidence>
<name>A0A7Z2GC04_9BURK</name>
<sequence length="77" mass="8436">MANKGSKDDVESTAAAPSGLAAEPDAPAGVTDRERAPPRERPDRQERRREPLHAFIVHFDAEPSSKPLPPDRPDRQA</sequence>
<gene>
    <name evidence="2" type="ORF">FAZ97_29080</name>
</gene>
<evidence type="ECO:0000313" key="2">
    <source>
        <dbReference type="EMBL" id="QGZ58998.1"/>
    </source>
</evidence>
<dbReference type="KEGG" id="pacp:FAZ97_29080"/>
<proteinExistence type="predicted"/>
<protein>
    <submittedName>
        <fullName evidence="2">Uncharacterized protein</fullName>
    </submittedName>
</protein>
<reference evidence="2 3" key="1">
    <citation type="submission" date="2019-12" db="EMBL/GenBank/DDBJ databases">
        <title>Paraburkholderia acidiphila 7Q-K02 sp. nov and Paraburkholderia acidisoli DHF22 sp. nov., two strains isolated from forest soil.</title>
        <authorList>
            <person name="Gao Z."/>
            <person name="Qiu L."/>
        </authorList>
    </citation>
    <scope>NUCLEOTIDE SEQUENCE [LARGE SCALE GENOMIC DNA]</scope>
    <source>
        <strain evidence="2 3">7Q-K02</strain>
    </source>
</reference>
<keyword evidence="3" id="KW-1185">Reference proteome</keyword>
<dbReference type="AlphaFoldDB" id="A0A7Z2GC04"/>
<feature type="region of interest" description="Disordered" evidence="1">
    <location>
        <begin position="1"/>
        <end position="77"/>
    </location>
</feature>
<feature type="compositionally biased region" description="Basic and acidic residues" evidence="1">
    <location>
        <begin position="31"/>
        <end position="52"/>
    </location>
</feature>
<evidence type="ECO:0000256" key="1">
    <source>
        <dbReference type="SAM" id="MobiDB-lite"/>
    </source>
</evidence>
<dbReference type="Proteomes" id="UP000434209">
    <property type="component" value="Chromosome 3"/>
</dbReference>
<feature type="compositionally biased region" description="Basic and acidic residues" evidence="1">
    <location>
        <begin position="59"/>
        <end position="77"/>
    </location>
</feature>
<organism evidence="2 3">
    <name type="scientific">Paraburkholderia acidiphila</name>
    <dbReference type="NCBI Taxonomy" id="2571747"/>
    <lineage>
        <taxon>Bacteria</taxon>
        <taxon>Pseudomonadati</taxon>
        <taxon>Pseudomonadota</taxon>
        <taxon>Betaproteobacteria</taxon>
        <taxon>Burkholderiales</taxon>
        <taxon>Burkholderiaceae</taxon>
        <taxon>Paraburkholderia</taxon>
    </lineage>
</organism>
<dbReference type="RefSeq" id="WP_158762182.1">
    <property type="nucleotide sequence ID" value="NZ_CP046911.1"/>
</dbReference>
<feature type="compositionally biased region" description="Basic and acidic residues" evidence="1">
    <location>
        <begin position="1"/>
        <end position="10"/>
    </location>
</feature>